<dbReference type="Pfam" id="PF18611">
    <property type="entry name" value="IL3Ra_N"/>
    <property type="match status" value="1"/>
</dbReference>
<evidence type="ECO:0000256" key="3">
    <source>
        <dbReference type="ARBA" id="ARBA00022729"/>
    </source>
</evidence>
<sequence length="437" mass="50285">MQKQLSPGLSSAKWPLERPIKIPAPKASLSLSREEKMFDTLGLIYTVWWCVMLFHPLHADIQCTGSEAQESPIMNVKMNGRKMELSWESSKNFSTYKCTIIHRDMGSVQTEVNSPLCRFPVEQYIPLHEGVFFIIEVPNTNISKTCTFIPGGMNGSAIENFSCVIYNVSLMNCTWQAGKDAPGDTQYFLYWQNSGYDDARECQLYIKDENGRNTGCRFQNVKIDTDKAYFLVNGSSKDSRIQFYDEYIKLYKIEILTPPLNVTVNCPRGPEACIITWQPPLTSHVKSVDCFQYEISIQNKDEPKGEKKDQPVRVRNYRYEFQNYNEKKKYVLKIRARGKSCPVSSIWGEWSGPIEFGRGKDYFIFVILFLIALGTMLVTLLLYCLFKRCCSFKSVFPPVPQPRDKFNASTDEDIQTEYINLPKKCCTEEIAMVEEMP</sequence>
<evidence type="ECO:0000256" key="2">
    <source>
        <dbReference type="ARBA" id="ARBA00022692"/>
    </source>
</evidence>
<keyword evidence="3" id="KW-0732">Signal</keyword>
<evidence type="ECO:0000256" key="1">
    <source>
        <dbReference type="ARBA" id="ARBA00004479"/>
    </source>
</evidence>
<accession>A0AAN7NZ47</accession>
<dbReference type="PANTHER" id="PTHR23037">
    <property type="entry name" value="CYTOKINE RECEPTOR"/>
    <property type="match status" value="1"/>
</dbReference>
<gene>
    <name evidence="10" type="ORF">QYF61_024595</name>
</gene>
<dbReference type="Pfam" id="PF09240">
    <property type="entry name" value="IL6Ra-bind"/>
    <property type="match status" value="1"/>
</dbReference>
<dbReference type="FunFam" id="2.60.40.10:FF:001087">
    <property type="entry name" value="Colony stimulating factor 2 receptor alpha subunit"/>
    <property type="match status" value="1"/>
</dbReference>
<dbReference type="GO" id="GO:0004896">
    <property type="term" value="F:cytokine receptor activity"/>
    <property type="evidence" value="ECO:0007669"/>
    <property type="project" value="InterPro"/>
</dbReference>
<dbReference type="InterPro" id="IPR003961">
    <property type="entry name" value="FN3_dom"/>
</dbReference>
<comment type="subcellular location">
    <subcellularLocation>
        <location evidence="1">Membrane</location>
        <topology evidence="1">Single-pass type I membrane protein</topology>
    </subcellularLocation>
</comment>
<keyword evidence="11" id="KW-1185">Reference proteome</keyword>
<keyword evidence="7" id="KW-0325">Glycoprotein</keyword>
<evidence type="ECO:0000256" key="7">
    <source>
        <dbReference type="ARBA" id="ARBA00023180"/>
    </source>
</evidence>
<organism evidence="10 11">
    <name type="scientific">Mycteria americana</name>
    <name type="common">Wood stork</name>
    <dbReference type="NCBI Taxonomy" id="33587"/>
    <lineage>
        <taxon>Eukaryota</taxon>
        <taxon>Metazoa</taxon>
        <taxon>Chordata</taxon>
        <taxon>Craniata</taxon>
        <taxon>Vertebrata</taxon>
        <taxon>Euteleostomi</taxon>
        <taxon>Archelosauria</taxon>
        <taxon>Archosauria</taxon>
        <taxon>Dinosauria</taxon>
        <taxon>Saurischia</taxon>
        <taxon>Theropoda</taxon>
        <taxon>Coelurosauria</taxon>
        <taxon>Aves</taxon>
        <taxon>Neognathae</taxon>
        <taxon>Neoaves</taxon>
        <taxon>Aequornithes</taxon>
        <taxon>Ciconiiformes</taxon>
        <taxon>Ciconiidae</taxon>
        <taxon>Mycteria</taxon>
    </lineage>
</organism>
<feature type="domain" description="Fibronectin type-III" evidence="9">
    <location>
        <begin position="258"/>
        <end position="359"/>
    </location>
</feature>
<dbReference type="PROSITE" id="PS01356">
    <property type="entry name" value="HEMATOPO_REC_S_F2"/>
    <property type="match status" value="1"/>
</dbReference>
<dbReference type="InterPro" id="IPR040907">
    <property type="entry name" value="IL3Ra_N"/>
</dbReference>
<dbReference type="InterPro" id="IPR036116">
    <property type="entry name" value="FN3_sf"/>
</dbReference>
<name>A0AAN7NZ47_MYCAM</name>
<reference evidence="10 11" key="1">
    <citation type="journal article" date="2023" name="J. Hered.">
        <title>Chromosome-level genome of the wood stork (Mycteria americana) provides insight into avian chromosome evolution.</title>
        <authorList>
            <person name="Flamio R. Jr."/>
            <person name="Ramstad K.M."/>
        </authorList>
    </citation>
    <scope>NUCLEOTIDE SEQUENCE [LARGE SCALE GENOMIC DNA]</scope>
    <source>
        <strain evidence="10">JAX WOST 10</strain>
    </source>
</reference>
<dbReference type="Gene3D" id="2.60.40.10">
    <property type="entry name" value="Immunoglobulins"/>
    <property type="match status" value="2"/>
</dbReference>
<feature type="transmembrane region" description="Helical" evidence="8">
    <location>
        <begin position="362"/>
        <end position="386"/>
    </location>
</feature>
<protein>
    <recommendedName>
        <fullName evidence="9">Fibronectin type-III domain-containing protein</fullName>
    </recommendedName>
</protein>
<keyword evidence="6" id="KW-0675">Receptor</keyword>
<proteinExistence type="predicted"/>
<dbReference type="SUPFAM" id="SSF49265">
    <property type="entry name" value="Fibronectin type III"/>
    <property type="match status" value="2"/>
</dbReference>
<dbReference type="InterPro" id="IPR013783">
    <property type="entry name" value="Ig-like_fold"/>
</dbReference>
<dbReference type="PROSITE" id="PS50853">
    <property type="entry name" value="FN3"/>
    <property type="match status" value="1"/>
</dbReference>
<evidence type="ECO:0000313" key="11">
    <source>
        <dbReference type="Proteomes" id="UP001333110"/>
    </source>
</evidence>
<keyword evidence="5 8" id="KW-0472">Membrane</keyword>
<evidence type="ECO:0000313" key="10">
    <source>
        <dbReference type="EMBL" id="KAK4832614.1"/>
    </source>
</evidence>
<evidence type="ECO:0000256" key="4">
    <source>
        <dbReference type="ARBA" id="ARBA00022989"/>
    </source>
</evidence>
<dbReference type="EMBL" id="JAUNZN010000001">
    <property type="protein sequence ID" value="KAK4832614.1"/>
    <property type="molecule type" value="Genomic_DNA"/>
</dbReference>
<dbReference type="AlphaFoldDB" id="A0AAN7NZ47"/>
<dbReference type="PANTHER" id="PTHR23037:SF46">
    <property type="entry name" value="INTERLEUKIN 5 RECEPTOR SUBUNIT ALPHA"/>
    <property type="match status" value="1"/>
</dbReference>
<dbReference type="GO" id="GO:0009897">
    <property type="term" value="C:external side of plasma membrane"/>
    <property type="evidence" value="ECO:0007669"/>
    <property type="project" value="TreeGrafter"/>
</dbReference>
<dbReference type="InterPro" id="IPR015321">
    <property type="entry name" value="TypeI_recpt_CBD"/>
</dbReference>
<dbReference type="InterPro" id="IPR003532">
    <property type="entry name" value="Short_hematopoietin_rcpt_2_CS"/>
</dbReference>
<evidence type="ECO:0000259" key="9">
    <source>
        <dbReference type="PROSITE" id="PS50853"/>
    </source>
</evidence>
<evidence type="ECO:0000256" key="6">
    <source>
        <dbReference type="ARBA" id="ARBA00023170"/>
    </source>
</evidence>
<keyword evidence="2 8" id="KW-0812">Transmembrane</keyword>
<keyword evidence="4 8" id="KW-1133">Transmembrane helix</keyword>
<evidence type="ECO:0000256" key="8">
    <source>
        <dbReference type="SAM" id="Phobius"/>
    </source>
</evidence>
<evidence type="ECO:0000256" key="5">
    <source>
        <dbReference type="ARBA" id="ARBA00023136"/>
    </source>
</evidence>
<dbReference type="Proteomes" id="UP001333110">
    <property type="component" value="Unassembled WGS sequence"/>
</dbReference>
<comment type="caution">
    <text evidence="10">The sequence shown here is derived from an EMBL/GenBank/DDBJ whole genome shotgun (WGS) entry which is preliminary data.</text>
</comment>